<evidence type="ECO:0000256" key="11">
    <source>
        <dbReference type="ARBA" id="ARBA00023121"/>
    </source>
</evidence>
<dbReference type="GO" id="GO:0004930">
    <property type="term" value="F:G protein-coupled receptor activity"/>
    <property type="evidence" value="ECO:0007669"/>
    <property type="project" value="UniProtKB-KW"/>
</dbReference>
<keyword evidence="14" id="KW-0675">Receptor</keyword>
<dbReference type="AlphaFoldDB" id="A0A9D3WSX2"/>
<evidence type="ECO:0000313" key="26">
    <source>
        <dbReference type="EMBL" id="KAH1167449.1"/>
    </source>
</evidence>
<evidence type="ECO:0000256" key="3">
    <source>
        <dbReference type="ARBA" id="ARBA00004656"/>
    </source>
</evidence>
<evidence type="ECO:0000256" key="2">
    <source>
        <dbReference type="ARBA" id="ARBA00004337"/>
    </source>
</evidence>
<evidence type="ECO:0000313" key="27">
    <source>
        <dbReference type="Proteomes" id="UP000827986"/>
    </source>
</evidence>
<keyword evidence="17" id="KW-0807">Transducer</keyword>
<reference evidence="26" key="1">
    <citation type="submission" date="2021-09" db="EMBL/GenBank/DDBJ databases">
        <title>The genome of Mauremys mutica provides insights into the evolution of semi-aquatic lifestyle.</title>
        <authorList>
            <person name="Gong S."/>
            <person name="Gao Y."/>
        </authorList>
    </citation>
    <scope>NUCLEOTIDE SEQUENCE</scope>
    <source>
        <strain evidence="26">MM-2020</strain>
        <tissue evidence="26">Muscle</tissue>
    </source>
</reference>
<feature type="transmembrane region" description="Helical" evidence="24">
    <location>
        <begin position="179"/>
        <end position="200"/>
    </location>
</feature>
<comment type="caution">
    <text evidence="26">The sequence shown here is derived from an EMBL/GenBank/DDBJ whole genome shotgun (WGS) entry which is preliminary data.</text>
</comment>
<dbReference type="PRINTS" id="PR00237">
    <property type="entry name" value="GPCRRHODOPSN"/>
</dbReference>
<dbReference type="GO" id="GO:0005765">
    <property type="term" value="C:lysosomal membrane"/>
    <property type="evidence" value="ECO:0007669"/>
    <property type="project" value="UniProtKB-SubCell"/>
</dbReference>
<keyword evidence="5" id="KW-0597">Phosphoprotein</keyword>
<dbReference type="Gene3D" id="1.20.1070.10">
    <property type="entry name" value="Rhodopsin 7-helix transmembrane proteins"/>
    <property type="match status" value="1"/>
</dbReference>
<dbReference type="Pfam" id="PF00001">
    <property type="entry name" value="7tm_1"/>
    <property type="match status" value="1"/>
</dbReference>
<dbReference type="InterPro" id="IPR000276">
    <property type="entry name" value="GPCR_Rhodpsn"/>
</dbReference>
<dbReference type="FunFam" id="1.20.1070.10:FF:000170">
    <property type="entry name" value="Free fatty acid receptor 4"/>
    <property type="match status" value="1"/>
</dbReference>
<sequence length="499" mass="55612">MHKRNEGWKCFSVADREGKLSVCDTSCPVPKRKKACTQGCSFLTCSPAWIRDHRQIYYASASSAVSAGQVRQTTLRTPHLALRMSEEEEEMRLLSARSPCQHPPLAPATRSCHPAPPLGTWLPGLGAAAASLALVACDALGASQMPGACVTPQGNCTRFPFFSDFKGQNRVALSALETAVLSCIFLVSLLVNVCAISLLVRKKKKLRTANYLVLNLFCADLLFISAIPVILVVRWTESWGLGDVVCHMLFYVISLSGSVTILSLAAVSLERVVCIVRLRHTARFSCKLLAGALLLIWGVAALATLPLCLFFSVEPLLRHGEEVQICTLVWPSIAGEISWDVTFTFVVFVIPGLVIVISYTKILQITKASRRRLNVSLAYSEIHQIRVSQQDYKLFRTLFVLMISFFIMWSPIVITILLILVQNFKHDLNILPSFFFWIMAFTFANSAVNPVLYNVAHFRHEWRQFLLCCAALPGRRMTNTETTGRRNDHRVSNLSAIYK</sequence>
<feature type="transmembrane region" description="Helical" evidence="24">
    <location>
        <begin position="288"/>
        <end position="313"/>
    </location>
</feature>
<keyword evidence="15" id="KW-0325">Glycoprotein</keyword>
<evidence type="ECO:0000256" key="23">
    <source>
        <dbReference type="ARBA" id="ARBA00082057"/>
    </source>
</evidence>
<dbReference type="PANTHER" id="PTHR45695">
    <property type="entry name" value="LEUCOKININ RECEPTOR-RELATED"/>
    <property type="match status" value="1"/>
</dbReference>
<evidence type="ECO:0000256" key="8">
    <source>
        <dbReference type="ARBA" id="ARBA00022782"/>
    </source>
</evidence>
<keyword evidence="7" id="KW-0967">Endosome</keyword>
<evidence type="ECO:0000256" key="24">
    <source>
        <dbReference type="SAM" id="Phobius"/>
    </source>
</evidence>
<evidence type="ECO:0000256" key="10">
    <source>
        <dbReference type="ARBA" id="ARBA00023040"/>
    </source>
</evidence>
<keyword evidence="19" id="KW-0966">Cell projection</keyword>
<protein>
    <recommendedName>
        <fullName evidence="21">Free fatty acid receptor 4</fullName>
    </recommendedName>
    <alternativeName>
        <fullName evidence="23">G-protein coupled receptor 120</fullName>
    </alternativeName>
    <alternativeName>
        <fullName evidence="22">Omega-3 fatty acid receptor 1</fullName>
    </alternativeName>
</protein>
<dbReference type="PANTHER" id="PTHR45695:SF37">
    <property type="entry name" value="FREE FATTY ACID RECEPTOR 4-LIKE"/>
    <property type="match status" value="1"/>
</dbReference>
<name>A0A9D3WSX2_9SAUR</name>
<feature type="transmembrane region" description="Helical" evidence="24">
    <location>
        <begin position="248"/>
        <end position="267"/>
    </location>
</feature>
<evidence type="ECO:0000256" key="5">
    <source>
        <dbReference type="ARBA" id="ARBA00022553"/>
    </source>
</evidence>
<evidence type="ECO:0000259" key="25">
    <source>
        <dbReference type="PROSITE" id="PS50262"/>
    </source>
</evidence>
<dbReference type="Proteomes" id="UP000827986">
    <property type="component" value="Unassembled WGS sequence"/>
</dbReference>
<comment type="subunit">
    <text evidence="20">Interacts (via C-terminus) with ARRB2 following LCFAs stimulation.</text>
</comment>
<dbReference type="GO" id="GO:0008289">
    <property type="term" value="F:lipid binding"/>
    <property type="evidence" value="ECO:0007669"/>
    <property type="project" value="UniProtKB-KW"/>
</dbReference>
<comment type="subcellular location">
    <subcellularLocation>
        <location evidence="1">Cell projection</location>
        <location evidence="1">Cilium membrane</location>
        <topology evidence="1">Multi-pass membrane protein</topology>
    </subcellularLocation>
    <subcellularLocation>
        <location evidence="2">Endosome membrane</location>
        <topology evidence="2">Multi-pass membrane protein</topology>
    </subcellularLocation>
    <subcellularLocation>
        <location evidence="3">Lysosome membrane</location>
    </subcellularLocation>
</comment>
<keyword evidence="6 24" id="KW-0812">Transmembrane</keyword>
<organism evidence="26 27">
    <name type="scientific">Mauremys mutica</name>
    <name type="common">yellowpond turtle</name>
    <dbReference type="NCBI Taxonomy" id="74926"/>
    <lineage>
        <taxon>Eukaryota</taxon>
        <taxon>Metazoa</taxon>
        <taxon>Chordata</taxon>
        <taxon>Craniata</taxon>
        <taxon>Vertebrata</taxon>
        <taxon>Euteleostomi</taxon>
        <taxon>Archelosauria</taxon>
        <taxon>Testudinata</taxon>
        <taxon>Testudines</taxon>
        <taxon>Cryptodira</taxon>
        <taxon>Durocryptodira</taxon>
        <taxon>Testudinoidea</taxon>
        <taxon>Geoemydidae</taxon>
        <taxon>Geoemydinae</taxon>
        <taxon>Mauremys</taxon>
    </lineage>
</organism>
<keyword evidence="13" id="KW-1015">Disulfide bond</keyword>
<dbReference type="GO" id="GO:0010008">
    <property type="term" value="C:endosome membrane"/>
    <property type="evidence" value="ECO:0007669"/>
    <property type="project" value="UniProtKB-SubCell"/>
</dbReference>
<evidence type="ECO:0000256" key="7">
    <source>
        <dbReference type="ARBA" id="ARBA00022753"/>
    </source>
</evidence>
<evidence type="ECO:0000256" key="21">
    <source>
        <dbReference type="ARBA" id="ARBA00074602"/>
    </source>
</evidence>
<keyword evidence="8" id="KW-0221">Differentiation</keyword>
<feature type="transmembrane region" description="Helical" evidence="24">
    <location>
        <begin position="212"/>
        <end position="236"/>
    </location>
</feature>
<evidence type="ECO:0000256" key="20">
    <source>
        <dbReference type="ARBA" id="ARBA00062580"/>
    </source>
</evidence>
<dbReference type="GO" id="GO:0030154">
    <property type="term" value="P:cell differentiation"/>
    <property type="evidence" value="ECO:0007669"/>
    <property type="project" value="UniProtKB-KW"/>
</dbReference>
<feature type="transmembrane region" description="Helical" evidence="24">
    <location>
        <begin position="398"/>
        <end position="422"/>
    </location>
</feature>
<keyword evidence="16" id="KW-0395">Inflammatory response</keyword>
<evidence type="ECO:0000256" key="4">
    <source>
        <dbReference type="ARBA" id="ARBA00022475"/>
    </source>
</evidence>
<evidence type="ECO:0000256" key="13">
    <source>
        <dbReference type="ARBA" id="ARBA00023157"/>
    </source>
</evidence>
<accession>A0A9D3WSX2</accession>
<evidence type="ECO:0000256" key="1">
    <source>
        <dbReference type="ARBA" id="ARBA00004272"/>
    </source>
</evidence>
<keyword evidence="27" id="KW-1185">Reference proteome</keyword>
<evidence type="ECO:0000256" key="15">
    <source>
        <dbReference type="ARBA" id="ARBA00023180"/>
    </source>
</evidence>
<keyword evidence="18" id="KW-0458">Lysosome</keyword>
<feature type="domain" description="G-protein coupled receptors family 1 profile" evidence="25">
    <location>
        <begin position="191"/>
        <end position="453"/>
    </location>
</feature>
<keyword evidence="10" id="KW-0297">G-protein coupled receptor</keyword>
<keyword evidence="12 24" id="KW-0472">Membrane</keyword>
<keyword evidence="11" id="KW-0446">Lipid-binding</keyword>
<evidence type="ECO:0000256" key="16">
    <source>
        <dbReference type="ARBA" id="ARBA00023198"/>
    </source>
</evidence>
<dbReference type="PROSITE" id="PS50262">
    <property type="entry name" value="G_PROTEIN_RECEP_F1_2"/>
    <property type="match status" value="1"/>
</dbReference>
<proteinExistence type="predicted"/>
<evidence type="ECO:0000256" key="9">
    <source>
        <dbReference type="ARBA" id="ARBA00022989"/>
    </source>
</evidence>
<evidence type="ECO:0000256" key="22">
    <source>
        <dbReference type="ARBA" id="ARBA00078739"/>
    </source>
</evidence>
<dbReference type="EMBL" id="JAHDVG010000486">
    <property type="protein sequence ID" value="KAH1167449.1"/>
    <property type="molecule type" value="Genomic_DNA"/>
</dbReference>
<evidence type="ECO:0000256" key="14">
    <source>
        <dbReference type="ARBA" id="ARBA00023170"/>
    </source>
</evidence>
<evidence type="ECO:0000256" key="17">
    <source>
        <dbReference type="ARBA" id="ARBA00023224"/>
    </source>
</evidence>
<feature type="transmembrane region" description="Helical" evidence="24">
    <location>
        <begin position="434"/>
        <end position="456"/>
    </location>
</feature>
<dbReference type="InterPro" id="IPR017452">
    <property type="entry name" value="GPCR_Rhodpsn_7TM"/>
</dbReference>
<evidence type="ECO:0000256" key="18">
    <source>
        <dbReference type="ARBA" id="ARBA00023228"/>
    </source>
</evidence>
<feature type="transmembrane region" description="Helical" evidence="24">
    <location>
        <begin position="341"/>
        <end position="362"/>
    </location>
</feature>
<evidence type="ECO:0000256" key="19">
    <source>
        <dbReference type="ARBA" id="ARBA00023273"/>
    </source>
</evidence>
<dbReference type="CDD" id="cd00637">
    <property type="entry name" value="7tm_classA_rhodopsin-like"/>
    <property type="match status" value="1"/>
</dbReference>
<dbReference type="GO" id="GO:0006954">
    <property type="term" value="P:inflammatory response"/>
    <property type="evidence" value="ECO:0007669"/>
    <property type="project" value="UniProtKB-KW"/>
</dbReference>
<keyword evidence="9 24" id="KW-1133">Transmembrane helix</keyword>
<evidence type="ECO:0000256" key="12">
    <source>
        <dbReference type="ARBA" id="ARBA00023136"/>
    </source>
</evidence>
<gene>
    <name evidence="26" type="ORF">KIL84_002932</name>
</gene>
<evidence type="ECO:0000256" key="6">
    <source>
        <dbReference type="ARBA" id="ARBA00022692"/>
    </source>
</evidence>
<dbReference type="GO" id="GO:0060170">
    <property type="term" value="C:ciliary membrane"/>
    <property type="evidence" value="ECO:0007669"/>
    <property type="project" value="UniProtKB-SubCell"/>
</dbReference>
<keyword evidence="4" id="KW-1003">Cell membrane</keyword>
<dbReference type="SUPFAM" id="SSF81321">
    <property type="entry name" value="Family A G protein-coupled receptor-like"/>
    <property type="match status" value="1"/>
</dbReference>